<reference evidence="1 2" key="2">
    <citation type="submission" date="2016-12" db="EMBL/GenBank/DDBJ databases">
        <title>Draft Genome Sequence of Cystobacter ferrugineus Strain Cbfe23.</title>
        <authorList>
            <person name="Akbar S."/>
            <person name="Dowd S.E."/>
            <person name="Stevens D.C."/>
        </authorList>
    </citation>
    <scope>NUCLEOTIDE SEQUENCE [LARGE SCALE GENOMIC DNA]</scope>
    <source>
        <strain evidence="1 2">Cbfe23</strain>
    </source>
</reference>
<dbReference type="PIRSF" id="PIRSF006380">
    <property type="entry name" value="UCP006380"/>
    <property type="match status" value="1"/>
</dbReference>
<dbReference type="Pfam" id="PF01949">
    <property type="entry name" value="Endo_dU"/>
    <property type="match status" value="1"/>
</dbReference>
<reference evidence="2" key="1">
    <citation type="submission" date="2016-11" db="EMBL/GenBank/DDBJ databases">
        <authorList>
            <person name="Shukria A."/>
            <person name="Stevens D.C."/>
        </authorList>
    </citation>
    <scope>NUCLEOTIDE SEQUENCE [LARGE SCALE GENOMIC DNA]</scope>
    <source>
        <strain evidence="2">Cbfe23</strain>
    </source>
</reference>
<organism evidence="1 2">
    <name type="scientific">Cystobacter ferrugineus</name>
    <dbReference type="NCBI Taxonomy" id="83449"/>
    <lineage>
        <taxon>Bacteria</taxon>
        <taxon>Pseudomonadati</taxon>
        <taxon>Myxococcota</taxon>
        <taxon>Myxococcia</taxon>
        <taxon>Myxococcales</taxon>
        <taxon>Cystobacterineae</taxon>
        <taxon>Archangiaceae</taxon>
        <taxon>Cystobacter</taxon>
    </lineage>
</organism>
<dbReference type="PANTHER" id="PTHR39518">
    <property type="entry name" value="UPF0215 PROTEIN MJ1150"/>
    <property type="match status" value="1"/>
</dbReference>
<accession>A0A1L9B1N2</accession>
<sequence length="188" mass="20558">MRLPPLPRAVGFDDAPFARRAGVRVGLAGVVCAGTRFEGLVWGHVRRDGWTATDEVCRLLVGGKFLPQLHLVLLDGLAFGGFNLVDLPRLAHTLGKPCVAVMRRPPDLDAVERALQHLSRPKARLELLRRAGPIHQRGGFTFQVQGAEPEWVEEALQRLTDTGRVPEALRLAHLIGSAVMTGESTKRA</sequence>
<evidence type="ECO:0000313" key="2">
    <source>
        <dbReference type="Proteomes" id="UP000182229"/>
    </source>
</evidence>
<dbReference type="Gene3D" id="3.30.2170.10">
    <property type="entry name" value="archaeoglobus fulgidus dsm 4304 superfamily"/>
    <property type="match status" value="1"/>
</dbReference>
<gene>
    <name evidence="1" type="ORF">BON30_33920</name>
</gene>
<dbReference type="OrthoDB" id="25804at2"/>
<protein>
    <submittedName>
        <fullName evidence="1">Uncharacterized protein</fullName>
    </submittedName>
</protein>
<dbReference type="AlphaFoldDB" id="A0A1L9B1N2"/>
<name>A0A1L9B1N2_9BACT</name>
<dbReference type="HAMAP" id="MF_00582">
    <property type="entry name" value="UPF0215"/>
    <property type="match status" value="1"/>
</dbReference>
<dbReference type="Proteomes" id="UP000182229">
    <property type="component" value="Unassembled WGS sequence"/>
</dbReference>
<evidence type="ECO:0000313" key="1">
    <source>
        <dbReference type="EMBL" id="OJH36164.1"/>
    </source>
</evidence>
<proteinExistence type="inferred from homology"/>
<keyword evidence="2" id="KW-1185">Reference proteome</keyword>
<dbReference type="STRING" id="83449.BON30_33920"/>
<dbReference type="InterPro" id="IPR002802">
    <property type="entry name" value="Endo_dU"/>
</dbReference>
<comment type="caution">
    <text evidence="1">The sequence shown here is derived from an EMBL/GenBank/DDBJ whole genome shotgun (WGS) entry which is preliminary data.</text>
</comment>
<dbReference type="PANTHER" id="PTHR39518:SF2">
    <property type="entry name" value="UPF0215 PROTEIN MJ1150"/>
    <property type="match status" value="1"/>
</dbReference>
<dbReference type="EMBL" id="MPIN01000011">
    <property type="protein sequence ID" value="OJH36164.1"/>
    <property type="molecule type" value="Genomic_DNA"/>
</dbReference>